<organism evidence="1 2">
    <name type="scientific">Ferruginivarius sediminum</name>
    <dbReference type="NCBI Taxonomy" id="2661937"/>
    <lineage>
        <taxon>Bacteria</taxon>
        <taxon>Pseudomonadati</taxon>
        <taxon>Pseudomonadota</taxon>
        <taxon>Alphaproteobacteria</taxon>
        <taxon>Rhodospirillales</taxon>
        <taxon>Rhodospirillaceae</taxon>
        <taxon>Ferruginivarius</taxon>
    </lineage>
</organism>
<dbReference type="RefSeq" id="WP_114583856.1">
    <property type="nucleotide sequence ID" value="NZ_QPMH01000035.1"/>
</dbReference>
<dbReference type="AlphaFoldDB" id="A0A369TBA5"/>
<comment type="caution">
    <text evidence="1">The sequence shown here is derived from an EMBL/GenBank/DDBJ whole genome shotgun (WGS) entry which is preliminary data.</text>
</comment>
<gene>
    <name evidence="1" type="ORF">DRB17_19245</name>
</gene>
<name>A0A369TBA5_9PROT</name>
<evidence type="ECO:0000313" key="1">
    <source>
        <dbReference type="EMBL" id="RDD60216.1"/>
    </source>
</evidence>
<proteinExistence type="predicted"/>
<accession>A0A369TBA5</accession>
<dbReference type="Proteomes" id="UP000253941">
    <property type="component" value="Unassembled WGS sequence"/>
</dbReference>
<evidence type="ECO:0000313" key="2">
    <source>
        <dbReference type="Proteomes" id="UP000253941"/>
    </source>
</evidence>
<keyword evidence="2" id="KW-1185">Reference proteome</keyword>
<reference evidence="1 2" key="1">
    <citation type="submission" date="2018-07" db="EMBL/GenBank/DDBJ databases">
        <title>Venubactetium sediminum gen. nov., sp. nov., isolated from a marine solar saltern.</title>
        <authorList>
            <person name="Wang S."/>
        </authorList>
    </citation>
    <scope>NUCLEOTIDE SEQUENCE [LARGE SCALE GENOMIC DNA]</scope>
    <source>
        <strain evidence="1 2">WD2A32</strain>
    </source>
</reference>
<protein>
    <recommendedName>
        <fullName evidence="3">DUF4376 domain-containing protein</fullName>
    </recommendedName>
</protein>
<evidence type="ECO:0008006" key="3">
    <source>
        <dbReference type="Google" id="ProtNLM"/>
    </source>
</evidence>
<sequence length="195" mass="21290">MTIESAHYTDPEHTLIQVEGVIENIKNPIVPVEHRFHRRIIEEGIEIVPWQGSTLAQIKTNAKFEVDRKAEAARTRFLTPGDGQALEYVQTQREALDAVAVLDAGGTVDPAGYPMLEAERAARSNAGVRQADGSAYTLADVAREIVDVDIAGWTPAGAEIKRIRRTAKLRIEQAADEAEVQAVLDGLSWPEPATA</sequence>
<dbReference type="EMBL" id="QPMH01000035">
    <property type="protein sequence ID" value="RDD60216.1"/>
    <property type="molecule type" value="Genomic_DNA"/>
</dbReference>